<reference evidence="3 4" key="1">
    <citation type="journal article" date="2016" name="Nat. Commun.">
        <title>Thousands of microbial genomes shed light on interconnected biogeochemical processes in an aquifer system.</title>
        <authorList>
            <person name="Anantharaman K."/>
            <person name="Brown C.T."/>
            <person name="Hug L.A."/>
            <person name="Sharon I."/>
            <person name="Castelle C.J."/>
            <person name="Probst A.J."/>
            <person name="Thomas B.C."/>
            <person name="Singh A."/>
            <person name="Wilkins M.J."/>
            <person name="Karaoz U."/>
            <person name="Brodie E.L."/>
            <person name="Williams K.H."/>
            <person name="Hubbard S.S."/>
            <person name="Banfield J.F."/>
        </authorList>
    </citation>
    <scope>NUCLEOTIDE SEQUENCE [LARGE SCALE GENOMIC DNA]</scope>
</reference>
<dbReference type="Pfam" id="PF01230">
    <property type="entry name" value="HIT"/>
    <property type="match status" value="1"/>
</dbReference>
<feature type="domain" description="HIT" evidence="2">
    <location>
        <begin position="6"/>
        <end position="115"/>
    </location>
</feature>
<dbReference type="STRING" id="1802593.A2172_00525"/>
<dbReference type="InterPro" id="IPR051884">
    <property type="entry name" value="Bis(5'-adenosyl)-TPase_reg"/>
</dbReference>
<organism evidence="3 4">
    <name type="scientific">Candidatus Woykebacteria bacterium RBG_13_40_15</name>
    <dbReference type="NCBI Taxonomy" id="1802593"/>
    <lineage>
        <taxon>Bacteria</taxon>
        <taxon>Candidatus Woykeibacteriota</taxon>
    </lineage>
</organism>
<dbReference type="Proteomes" id="UP000176631">
    <property type="component" value="Unassembled WGS sequence"/>
</dbReference>
<evidence type="ECO:0000256" key="1">
    <source>
        <dbReference type="PROSITE-ProRule" id="PRU00464"/>
    </source>
</evidence>
<name>A0A1G1W9J7_9BACT</name>
<dbReference type="PROSITE" id="PS51084">
    <property type="entry name" value="HIT_2"/>
    <property type="match status" value="1"/>
</dbReference>
<dbReference type="InterPro" id="IPR036265">
    <property type="entry name" value="HIT-like_sf"/>
</dbReference>
<dbReference type="InterPro" id="IPR011146">
    <property type="entry name" value="HIT-like"/>
</dbReference>
<evidence type="ECO:0000313" key="3">
    <source>
        <dbReference type="EMBL" id="OGY24335.1"/>
    </source>
</evidence>
<comment type="caution">
    <text evidence="3">The sequence shown here is derived from an EMBL/GenBank/DDBJ whole genome shotgun (WGS) entry which is preliminary data.</text>
</comment>
<gene>
    <name evidence="3" type="ORF">A2172_00525</name>
</gene>
<proteinExistence type="predicted"/>
<protein>
    <recommendedName>
        <fullName evidence="2">HIT domain-containing protein</fullName>
    </recommendedName>
</protein>
<feature type="short sequence motif" description="Histidine triad motif" evidence="1">
    <location>
        <begin position="100"/>
        <end position="104"/>
    </location>
</feature>
<dbReference type="EMBL" id="MHCP01000014">
    <property type="protein sequence ID" value="OGY24335.1"/>
    <property type="molecule type" value="Genomic_DNA"/>
</dbReference>
<dbReference type="GO" id="GO:0003824">
    <property type="term" value="F:catalytic activity"/>
    <property type="evidence" value="ECO:0007669"/>
    <property type="project" value="InterPro"/>
</dbReference>
<dbReference type="Gene3D" id="3.30.428.10">
    <property type="entry name" value="HIT-like"/>
    <property type="match status" value="1"/>
</dbReference>
<dbReference type="SUPFAM" id="SSF54197">
    <property type="entry name" value="HIT-like"/>
    <property type="match status" value="1"/>
</dbReference>
<sequence length="143" mass="16862">MIVIDEICPFCSREIKKRAVEEGSYSFVTLSDPRLAPGHLLIIPSRHIRILSDLRNEEVVEIFKFLSKYQKKILDMLSKGVEIRQNYKPYFKNSRTHVNHLHFHLVPREETDEIAKKLDTKRKSLYKELQLDEAERILGILTN</sequence>
<dbReference type="PANTHER" id="PTHR46243">
    <property type="entry name" value="BIS(5'-ADENOSYL)-TRIPHOSPHATASE"/>
    <property type="match status" value="1"/>
</dbReference>
<evidence type="ECO:0000313" key="4">
    <source>
        <dbReference type="Proteomes" id="UP000176631"/>
    </source>
</evidence>
<evidence type="ECO:0000259" key="2">
    <source>
        <dbReference type="PROSITE" id="PS51084"/>
    </source>
</evidence>
<dbReference type="AlphaFoldDB" id="A0A1G1W9J7"/>
<accession>A0A1G1W9J7</accession>
<dbReference type="PANTHER" id="PTHR46243:SF1">
    <property type="entry name" value="BIS(5'-ADENOSYL)-TRIPHOSPHATASE"/>
    <property type="match status" value="1"/>
</dbReference>